<keyword evidence="1" id="KW-1133">Transmembrane helix</keyword>
<proteinExistence type="predicted"/>
<gene>
    <name evidence="2" type="ORF">LMUR_01050</name>
</gene>
<feature type="transmembrane region" description="Helical" evidence="1">
    <location>
        <begin position="67"/>
        <end position="87"/>
    </location>
</feature>
<comment type="caution">
    <text evidence="2">The sequence shown here is derived from an EMBL/GenBank/DDBJ whole genome shotgun (WGS) entry which is preliminary data.</text>
</comment>
<organism evidence="2 3">
    <name type="scientific">Listeria grayi FSL F6-1183</name>
    <dbReference type="NCBI Taxonomy" id="1265827"/>
    <lineage>
        <taxon>Bacteria</taxon>
        <taxon>Bacillati</taxon>
        <taxon>Bacillota</taxon>
        <taxon>Bacilli</taxon>
        <taxon>Bacillales</taxon>
        <taxon>Listeriaceae</taxon>
        <taxon>Listeria</taxon>
    </lineage>
</organism>
<feature type="transmembrane region" description="Helical" evidence="1">
    <location>
        <begin position="6"/>
        <end position="23"/>
    </location>
</feature>
<dbReference type="AlphaFoldDB" id="A0A829R9L1"/>
<evidence type="ECO:0000256" key="1">
    <source>
        <dbReference type="SAM" id="Phobius"/>
    </source>
</evidence>
<evidence type="ECO:0000313" key="3">
    <source>
        <dbReference type="Proteomes" id="UP000019251"/>
    </source>
</evidence>
<sequence length="92" mass="10651">MKKWGIDSLMIVSFFLLPFYQVTGTVGIITHRQSYAGYSLLTDPIAWLFLFAPIGQQESWLNLESHLHIGGWLYLLLLIIEISQEILRKRSI</sequence>
<name>A0A829R9L1_LISGR</name>
<dbReference type="EMBL" id="AODG01000003">
    <property type="protein sequence ID" value="EUJ30424.1"/>
    <property type="molecule type" value="Genomic_DNA"/>
</dbReference>
<accession>A0A829R9L1</accession>
<feature type="transmembrane region" description="Helical" evidence="1">
    <location>
        <begin position="35"/>
        <end position="55"/>
    </location>
</feature>
<keyword evidence="1" id="KW-0472">Membrane</keyword>
<evidence type="ECO:0000313" key="2">
    <source>
        <dbReference type="EMBL" id="EUJ30424.1"/>
    </source>
</evidence>
<keyword evidence="1" id="KW-0812">Transmembrane</keyword>
<dbReference type="Proteomes" id="UP000019251">
    <property type="component" value="Unassembled WGS sequence"/>
</dbReference>
<reference evidence="2 3" key="1">
    <citation type="submission" date="2012-12" db="EMBL/GenBank/DDBJ databases">
        <title>Novel taxa of Listeriaceae from agricultural environments in the United States.</title>
        <authorList>
            <person name="den Bakker H.C."/>
            <person name="Allred A."/>
            <person name="Warchocki S."/>
            <person name="Wright E.M."/>
            <person name="Burrell A."/>
            <person name="Nightingale K.K."/>
            <person name="Kephart D."/>
            <person name="Wiedmann M."/>
        </authorList>
    </citation>
    <scope>NUCLEOTIDE SEQUENCE [LARGE SCALE GENOMIC DNA]</scope>
    <source>
        <strain evidence="2 3">FSL F6-1183</strain>
    </source>
</reference>
<protein>
    <submittedName>
        <fullName evidence="2">Uncharacterized protein</fullName>
    </submittedName>
</protein>
<dbReference type="RefSeq" id="WP_036103581.1">
    <property type="nucleotide sequence ID" value="NZ_AODG01000003.1"/>
</dbReference>